<dbReference type="AlphaFoldDB" id="A0A921QVH4"/>
<name>A0A921QVH4_SORBI</name>
<comment type="caution">
    <text evidence="2">The sequence shown here is derived from an EMBL/GenBank/DDBJ whole genome shotgun (WGS) entry which is preliminary data.</text>
</comment>
<dbReference type="SUPFAM" id="SSF52047">
    <property type="entry name" value="RNI-like"/>
    <property type="match status" value="1"/>
</dbReference>
<dbReference type="PROSITE" id="PS50181">
    <property type="entry name" value="FBOX"/>
    <property type="match status" value="1"/>
</dbReference>
<evidence type="ECO:0000313" key="2">
    <source>
        <dbReference type="EMBL" id="KAG0529163.1"/>
    </source>
</evidence>
<feature type="domain" description="F-box" evidence="1">
    <location>
        <begin position="21"/>
        <end position="67"/>
    </location>
</feature>
<dbReference type="InterPro" id="IPR001810">
    <property type="entry name" value="F-box_dom"/>
</dbReference>
<dbReference type="Gramene" id="EES09476">
    <property type="protein sequence ID" value="EES09476"/>
    <property type="gene ID" value="SORBI_3005G074000"/>
</dbReference>
<dbReference type="Proteomes" id="UP000807115">
    <property type="component" value="Chromosome 5"/>
</dbReference>
<dbReference type="Gene3D" id="1.20.1280.50">
    <property type="match status" value="1"/>
</dbReference>
<dbReference type="InterPro" id="IPR053781">
    <property type="entry name" value="F-box_AtFBL13-like"/>
</dbReference>
<sequence length="319" mass="36694">MLPQKAPKIASAAAAAPVEGRDHISNLPDAVLQHILSFLPAQDVVRTCVLAKNWRHMWESTTVLRFLCGRMKEPESTVEIQEFVDHLLRLRIRGGMPVDTCEFRLLEFDEDEMRSTILWIRIALQCKVRVLQLICAGNCGDIPFLDGHPFFISQYLKKLELYRIDLSMDRDSRFLDFSCCPVLEDLEIVQSYLAYALLISSQSLKRLNIQSCSFGEEWRLPICAPNLVSLWLEVCDGNTPSLQMFPSLLTAFVKIIHSYDLVTLDSDDESNQSIILQGLSEVQNLMLISPETDMFIFRRDLKFCSSFNKLKYLLLDEYW</sequence>
<gene>
    <name evidence="2" type="ORF">BDA96_05G074600</name>
</gene>
<dbReference type="InterPro" id="IPR053197">
    <property type="entry name" value="F-box_SCFL_complex_component"/>
</dbReference>
<evidence type="ECO:0000259" key="1">
    <source>
        <dbReference type="PROSITE" id="PS50181"/>
    </source>
</evidence>
<proteinExistence type="predicted"/>
<dbReference type="OMA" id="DNELVWM"/>
<dbReference type="InterPro" id="IPR036047">
    <property type="entry name" value="F-box-like_dom_sf"/>
</dbReference>
<accession>A0A921QVH4</accession>
<dbReference type="PANTHER" id="PTHR34223:SF109">
    <property type="entry name" value="F-BOX DOMAIN-CONTAINING PROTEIN"/>
    <property type="match status" value="1"/>
</dbReference>
<reference evidence="2" key="1">
    <citation type="journal article" date="2019" name="BMC Genomics">
        <title>A new reference genome for Sorghum bicolor reveals high levels of sequence similarity between sweet and grain genotypes: implications for the genetics of sugar metabolism.</title>
        <authorList>
            <person name="Cooper E.A."/>
            <person name="Brenton Z.W."/>
            <person name="Flinn B.S."/>
            <person name="Jenkins J."/>
            <person name="Shu S."/>
            <person name="Flowers D."/>
            <person name="Luo F."/>
            <person name="Wang Y."/>
            <person name="Xia P."/>
            <person name="Barry K."/>
            <person name="Daum C."/>
            <person name="Lipzen A."/>
            <person name="Yoshinaga Y."/>
            <person name="Schmutz J."/>
            <person name="Saski C."/>
            <person name="Vermerris W."/>
            <person name="Kresovich S."/>
        </authorList>
    </citation>
    <scope>NUCLEOTIDE SEQUENCE</scope>
</reference>
<organism evidence="2 3">
    <name type="scientific">Sorghum bicolor</name>
    <name type="common">Sorghum</name>
    <name type="synonym">Sorghum vulgare</name>
    <dbReference type="NCBI Taxonomy" id="4558"/>
    <lineage>
        <taxon>Eukaryota</taxon>
        <taxon>Viridiplantae</taxon>
        <taxon>Streptophyta</taxon>
        <taxon>Embryophyta</taxon>
        <taxon>Tracheophyta</taxon>
        <taxon>Spermatophyta</taxon>
        <taxon>Magnoliopsida</taxon>
        <taxon>Liliopsida</taxon>
        <taxon>Poales</taxon>
        <taxon>Poaceae</taxon>
        <taxon>PACMAD clade</taxon>
        <taxon>Panicoideae</taxon>
        <taxon>Andropogonodae</taxon>
        <taxon>Andropogoneae</taxon>
        <taxon>Sorghinae</taxon>
        <taxon>Sorghum</taxon>
    </lineage>
</organism>
<protein>
    <recommendedName>
        <fullName evidence="1">F-box domain-containing protein</fullName>
    </recommendedName>
</protein>
<dbReference type="CDD" id="cd22160">
    <property type="entry name" value="F-box_AtFBL13-like"/>
    <property type="match status" value="1"/>
</dbReference>
<dbReference type="SMART" id="SM00256">
    <property type="entry name" value="FBOX"/>
    <property type="match status" value="1"/>
</dbReference>
<dbReference type="OrthoDB" id="665919at2759"/>
<evidence type="ECO:0000313" key="3">
    <source>
        <dbReference type="Proteomes" id="UP000807115"/>
    </source>
</evidence>
<dbReference type="SUPFAM" id="SSF81383">
    <property type="entry name" value="F-box domain"/>
    <property type="match status" value="1"/>
</dbReference>
<dbReference type="Pfam" id="PF00646">
    <property type="entry name" value="F-box"/>
    <property type="match status" value="1"/>
</dbReference>
<dbReference type="EMBL" id="CM027684">
    <property type="protein sequence ID" value="KAG0529163.1"/>
    <property type="molecule type" value="Genomic_DNA"/>
</dbReference>
<reference evidence="2" key="2">
    <citation type="submission" date="2020-10" db="EMBL/GenBank/DDBJ databases">
        <authorList>
            <person name="Cooper E.A."/>
            <person name="Brenton Z.W."/>
            <person name="Flinn B.S."/>
            <person name="Jenkins J."/>
            <person name="Shu S."/>
            <person name="Flowers D."/>
            <person name="Luo F."/>
            <person name="Wang Y."/>
            <person name="Xia P."/>
            <person name="Barry K."/>
            <person name="Daum C."/>
            <person name="Lipzen A."/>
            <person name="Yoshinaga Y."/>
            <person name="Schmutz J."/>
            <person name="Saski C."/>
            <person name="Vermerris W."/>
            <person name="Kresovich S."/>
        </authorList>
    </citation>
    <scope>NUCLEOTIDE SEQUENCE</scope>
</reference>
<dbReference type="PANTHER" id="PTHR34223">
    <property type="entry name" value="OS11G0201299 PROTEIN"/>
    <property type="match status" value="1"/>
</dbReference>